<dbReference type="AlphaFoldDB" id="D2YJA2"/>
<proteinExistence type="predicted"/>
<evidence type="ECO:0000313" key="3">
    <source>
        <dbReference type="Proteomes" id="UP000004827"/>
    </source>
</evidence>
<dbReference type="RefSeq" id="WP_001057434.1">
    <property type="nucleotide sequence ID" value="NZ_ACYU01000190.1"/>
</dbReference>
<evidence type="ECO:0000256" key="1">
    <source>
        <dbReference type="SAM" id="Phobius"/>
    </source>
</evidence>
<gene>
    <name evidence="2" type="ORF">VMB_35990</name>
</gene>
<dbReference type="EMBL" id="ACYU01000190">
    <property type="protein sequence ID" value="EEW05075.1"/>
    <property type="molecule type" value="Genomic_DNA"/>
</dbReference>
<feature type="transmembrane region" description="Helical" evidence="1">
    <location>
        <begin position="119"/>
        <end position="145"/>
    </location>
</feature>
<keyword evidence="1" id="KW-1133">Transmembrane helix</keyword>
<dbReference type="Proteomes" id="UP000004827">
    <property type="component" value="Unassembled WGS sequence"/>
</dbReference>
<protein>
    <recommendedName>
        <fullName evidence="4">Tripartite tricarboxylate transporter TctB family protein</fullName>
    </recommendedName>
</protein>
<reference evidence="2 3" key="1">
    <citation type="journal article" date="2009" name="BMC Evol. Biol.">
        <title>Genomic taxonomy of Vibrios.</title>
        <authorList>
            <person name="Thompson C.C."/>
            <person name="Vicente A.C."/>
            <person name="Souza R.C."/>
            <person name="Vasconcelos A.T."/>
            <person name="Vesth T."/>
            <person name="Alves N.Jr."/>
            <person name="Ussery D.W."/>
            <person name="Iida T."/>
            <person name="Thompson F.L."/>
        </authorList>
    </citation>
    <scope>NUCLEOTIDE SEQUENCE [LARGE SCALE GENOMIC DNA]</scope>
    <source>
        <strain evidence="2 3">VM603</strain>
    </source>
</reference>
<evidence type="ECO:0008006" key="4">
    <source>
        <dbReference type="Google" id="ProtNLM"/>
    </source>
</evidence>
<organism evidence="2 3">
    <name type="scientific">Vibrio mimicus VM603</name>
    <dbReference type="NCBI Taxonomy" id="671074"/>
    <lineage>
        <taxon>Bacteria</taxon>
        <taxon>Pseudomonadati</taxon>
        <taxon>Pseudomonadota</taxon>
        <taxon>Gammaproteobacteria</taxon>
        <taxon>Vibrionales</taxon>
        <taxon>Vibrionaceae</taxon>
        <taxon>Vibrio</taxon>
    </lineage>
</organism>
<comment type="caution">
    <text evidence="2">The sequence shown here is derived from an EMBL/GenBank/DDBJ whole genome shotgun (WGS) entry which is preliminary data.</text>
</comment>
<feature type="transmembrane region" description="Helical" evidence="1">
    <location>
        <begin position="65"/>
        <end position="84"/>
    </location>
</feature>
<feature type="transmembrane region" description="Helical" evidence="1">
    <location>
        <begin position="29"/>
        <end position="45"/>
    </location>
</feature>
<sequence>MNMTIEINEVILEQEERAVLATENLPSHYYFYLLSFIGSVALILLQPSQAGEVQNAHGWFSQPYVAPLLGLSIIALFSGIYLLVNTIKHFDHLKCINPIELAFSAISKYRTAVIISGFFSLYIFSLSIIGFALSSLILVLTMLWISNLFTRFWIVTSFFAIVLIVLVFRVVIALWLPDVWLFSLLPDSMADFANRYL</sequence>
<keyword evidence="1" id="KW-0472">Membrane</keyword>
<name>D2YJA2_VIBMI</name>
<feature type="transmembrane region" description="Helical" evidence="1">
    <location>
        <begin position="152"/>
        <end position="176"/>
    </location>
</feature>
<evidence type="ECO:0000313" key="2">
    <source>
        <dbReference type="EMBL" id="EEW05075.1"/>
    </source>
</evidence>
<keyword evidence="1" id="KW-0812">Transmembrane</keyword>
<accession>D2YJA2</accession>